<protein>
    <submittedName>
        <fullName evidence="10">TonB-dependent receptor</fullName>
    </submittedName>
</protein>
<keyword evidence="4 8" id="KW-0812">Transmembrane</keyword>
<keyword evidence="10" id="KW-0675">Receptor</keyword>
<reference evidence="11" key="1">
    <citation type="journal article" date="2019" name="Int. J. Syst. Evol. Microbiol.">
        <title>The Global Catalogue of Microorganisms (GCM) 10K type strain sequencing project: providing services to taxonomists for standard genome sequencing and annotation.</title>
        <authorList>
            <consortium name="The Broad Institute Genomics Platform"/>
            <consortium name="The Broad Institute Genome Sequencing Center for Infectious Disease"/>
            <person name="Wu L."/>
            <person name="Ma J."/>
        </authorList>
    </citation>
    <scope>NUCLEOTIDE SEQUENCE [LARGE SCALE GENOMIC DNA]</scope>
    <source>
        <strain evidence="11">JCM 17925</strain>
    </source>
</reference>
<keyword evidence="3 8" id="KW-1134">Transmembrane beta strand</keyword>
<accession>A0ABP8JTG2</accession>
<evidence type="ECO:0000256" key="7">
    <source>
        <dbReference type="ARBA" id="ARBA00023237"/>
    </source>
</evidence>
<dbReference type="Gene3D" id="2.40.170.20">
    <property type="entry name" value="TonB-dependent receptor, beta-barrel domain"/>
    <property type="match status" value="1"/>
</dbReference>
<evidence type="ECO:0000256" key="8">
    <source>
        <dbReference type="PROSITE-ProRule" id="PRU01360"/>
    </source>
</evidence>
<keyword evidence="7 8" id="KW-0998">Cell outer membrane</keyword>
<dbReference type="PROSITE" id="PS52016">
    <property type="entry name" value="TONB_DEPENDENT_REC_3"/>
    <property type="match status" value="1"/>
</dbReference>
<comment type="similarity">
    <text evidence="8">Belongs to the TonB-dependent receptor family.</text>
</comment>
<dbReference type="Proteomes" id="UP001500936">
    <property type="component" value="Unassembled WGS sequence"/>
</dbReference>
<gene>
    <name evidence="10" type="ORF">GCM10023187_03400</name>
</gene>
<comment type="subcellular location">
    <subcellularLocation>
        <location evidence="1 8">Cell outer membrane</location>
        <topology evidence="1 8">Multi-pass membrane protein</topology>
    </subcellularLocation>
</comment>
<keyword evidence="5" id="KW-0732">Signal</keyword>
<dbReference type="InterPro" id="IPR008969">
    <property type="entry name" value="CarboxyPept-like_regulatory"/>
</dbReference>
<dbReference type="InterPro" id="IPR037066">
    <property type="entry name" value="Plug_dom_sf"/>
</dbReference>
<dbReference type="InterPro" id="IPR023996">
    <property type="entry name" value="TonB-dep_OMP_SusC/RagA"/>
</dbReference>
<organism evidence="10 11">
    <name type="scientific">Nibrella viscosa</name>
    <dbReference type="NCBI Taxonomy" id="1084524"/>
    <lineage>
        <taxon>Bacteria</taxon>
        <taxon>Pseudomonadati</taxon>
        <taxon>Bacteroidota</taxon>
        <taxon>Cytophagia</taxon>
        <taxon>Cytophagales</taxon>
        <taxon>Spirosomataceae</taxon>
        <taxon>Nibrella</taxon>
    </lineage>
</organism>
<evidence type="ECO:0000256" key="2">
    <source>
        <dbReference type="ARBA" id="ARBA00022448"/>
    </source>
</evidence>
<evidence type="ECO:0000256" key="4">
    <source>
        <dbReference type="ARBA" id="ARBA00022692"/>
    </source>
</evidence>
<evidence type="ECO:0000313" key="10">
    <source>
        <dbReference type="EMBL" id="GAA4395909.1"/>
    </source>
</evidence>
<dbReference type="InterPro" id="IPR012910">
    <property type="entry name" value="Plug_dom"/>
</dbReference>
<keyword evidence="11" id="KW-1185">Reference proteome</keyword>
<dbReference type="SUPFAM" id="SSF56935">
    <property type="entry name" value="Porins"/>
    <property type="match status" value="1"/>
</dbReference>
<name>A0ABP8JTG2_9BACT</name>
<comment type="caution">
    <text evidence="10">The sequence shown here is derived from an EMBL/GenBank/DDBJ whole genome shotgun (WGS) entry which is preliminary data.</text>
</comment>
<dbReference type="EMBL" id="BAABHB010000001">
    <property type="protein sequence ID" value="GAA4395909.1"/>
    <property type="molecule type" value="Genomic_DNA"/>
</dbReference>
<sequence>MAGCLYQAQAGIIGIPATFTGQKSTSRLAAEQPVSGKITDEKGAPLPGVSIVIKGSTRGTTSDNNGQYKLTVPNGNAVLIVSFVGYTRQEIAVNNRSVIDLQLEVDDKSLEEVVVVGYGVQKKVNLTGAVSTVDSKAIEGRPVNNLGSALQGVTPGLVITRQAAQPGRESLGIQIRGVTSANGNVDPLVVLDGVSVPSNTLTTMNPNDVESISVLKDAAAAAIYGAQAAGGVILITTKKGKSGKVTFDYLGQQGVDWSINVPGRMSLLEEAEFSNLARKNSGSAPEYTDEDLQRIRDGIPYVVNPADTGTYLYYNQVPLANQILRKYTSMQTHNITARGGTDKLNFLISGGYYNKQGVFKVGPDNFKRYNLRINLGSQLTKHLSLDSRIAYTNERTKSSSVDANGGGLIYQIYRLRTRTPFFTPEGRYNGAGSAATAYGALEAGGYNNYTRNFFDGVFTMSLNNLVKGLQLRAVAGTQYRLGDRQIFNRTVPLWGKSRVLSYLNQVNSYQITDELTKNTNLQFLANYDFKIGANHSFGFFAGYQWEDFRFESVTSGANNLVSNDLPTLNLGNDLTKSNSQSIATNAYQSIFGRFNYNFADKYLFEATIRQDESSKLAPGLRTKIFPAASVGWNVHRESFFNVPFISEFKLRGSWGRLGGALGTTLGNYDYLSQLSRGNNLVLGDTRTSFIFQGSIPSANLSWETIETTNGGLDLGFFQNRLQFSGDYYVKYNRNMLTPQQLPATIGISTPRKNNGELKSWGWETELRYRDRVGKDFTYSIAANLSDNQNKLLNFSGRTVVAAGTNGLIEGYPLNTIWGYETAGYFQTADEVKSWPFQDNRTGAGDVKYIDKDGDNRLTVGQGTVANHGDLILLGTTQPRYLFGVTLGAQWKGFDFSAFFQGVGKRNYRPGTESIAPLLVTWKQALAIHRDYWTPENPNALYPRPFVGATHNYVASDKWVMDASYVRLKNIQVGYTLPATLTEKIHVSRARVFFSGQDLFTLSGLGAFQGYYDPETRDGVENDYPFFATASMGLNISF</sequence>
<evidence type="ECO:0000259" key="9">
    <source>
        <dbReference type="Pfam" id="PF07715"/>
    </source>
</evidence>
<dbReference type="SUPFAM" id="SSF49464">
    <property type="entry name" value="Carboxypeptidase regulatory domain-like"/>
    <property type="match status" value="1"/>
</dbReference>
<dbReference type="Gene3D" id="2.170.130.10">
    <property type="entry name" value="TonB-dependent receptor, plug domain"/>
    <property type="match status" value="1"/>
</dbReference>
<dbReference type="PANTHER" id="PTHR30069:SF29">
    <property type="entry name" value="HEMOGLOBIN AND HEMOGLOBIN-HAPTOGLOBIN-BINDING PROTEIN 1-RELATED"/>
    <property type="match status" value="1"/>
</dbReference>
<evidence type="ECO:0000256" key="6">
    <source>
        <dbReference type="ARBA" id="ARBA00023136"/>
    </source>
</evidence>
<dbReference type="Pfam" id="PF07715">
    <property type="entry name" value="Plug"/>
    <property type="match status" value="1"/>
</dbReference>
<evidence type="ECO:0000313" key="11">
    <source>
        <dbReference type="Proteomes" id="UP001500936"/>
    </source>
</evidence>
<proteinExistence type="inferred from homology"/>
<dbReference type="InterPro" id="IPR023997">
    <property type="entry name" value="TonB-dep_OMP_SusC/RagA_CS"/>
</dbReference>
<dbReference type="Gene3D" id="2.60.40.1120">
    <property type="entry name" value="Carboxypeptidase-like, regulatory domain"/>
    <property type="match status" value="1"/>
</dbReference>
<dbReference type="Pfam" id="PF13715">
    <property type="entry name" value="CarbopepD_reg_2"/>
    <property type="match status" value="1"/>
</dbReference>
<keyword evidence="6 8" id="KW-0472">Membrane</keyword>
<evidence type="ECO:0000256" key="5">
    <source>
        <dbReference type="ARBA" id="ARBA00022729"/>
    </source>
</evidence>
<feature type="domain" description="TonB-dependent receptor plug" evidence="9">
    <location>
        <begin position="123"/>
        <end position="232"/>
    </location>
</feature>
<evidence type="ECO:0000256" key="1">
    <source>
        <dbReference type="ARBA" id="ARBA00004571"/>
    </source>
</evidence>
<dbReference type="NCBIfam" id="TIGR04056">
    <property type="entry name" value="OMP_RagA_SusC"/>
    <property type="match status" value="1"/>
</dbReference>
<dbReference type="NCBIfam" id="TIGR04057">
    <property type="entry name" value="SusC_RagA_signa"/>
    <property type="match status" value="1"/>
</dbReference>
<keyword evidence="2 8" id="KW-0813">Transport</keyword>
<evidence type="ECO:0000256" key="3">
    <source>
        <dbReference type="ARBA" id="ARBA00022452"/>
    </source>
</evidence>
<dbReference type="InterPro" id="IPR036942">
    <property type="entry name" value="Beta-barrel_TonB_sf"/>
</dbReference>
<dbReference type="PANTHER" id="PTHR30069">
    <property type="entry name" value="TONB-DEPENDENT OUTER MEMBRANE RECEPTOR"/>
    <property type="match status" value="1"/>
</dbReference>
<dbReference type="InterPro" id="IPR039426">
    <property type="entry name" value="TonB-dep_rcpt-like"/>
</dbReference>